<keyword evidence="1" id="KW-0489">Methyltransferase</keyword>
<dbReference type="Gene3D" id="1.10.10.10">
    <property type="entry name" value="Winged helix-like DNA-binding domain superfamily/Winged helix DNA-binding domain"/>
    <property type="match status" value="1"/>
</dbReference>
<dbReference type="GO" id="GO:0032259">
    <property type="term" value="P:methylation"/>
    <property type="evidence" value="ECO:0007669"/>
    <property type="project" value="UniProtKB-KW"/>
</dbReference>
<dbReference type="GO" id="GO:0008171">
    <property type="term" value="F:O-methyltransferase activity"/>
    <property type="evidence" value="ECO:0007669"/>
    <property type="project" value="InterPro"/>
</dbReference>
<dbReference type="HOGENOM" id="CLU_005533_0_3_1"/>
<evidence type="ECO:0000259" key="4">
    <source>
        <dbReference type="Pfam" id="PF00891"/>
    </source>
</evidence>
<sequence length="476" mass="52182">MSTSVSTPNALSELKALSKIIQGSIDSIEASLMSKSMEFPSPYTPMSLESEAPRMQPEVDRACAVIVSAAYQLINSVRSPRQTIVAVGTQYFLATSLGIATEANVAEALREAGPKGAHVNEIARASNIDPSKLARVLRVLATNHIFVEVAPDVFTHNRISSCLDTGKSVKDILANPDDKHVGTLGIAAGIGHSTDEAAKAAAYLQDVLLDPKTAKSQEPNEIALNLAFRMNLPIWEWFEQKGNEHRKVRFSLAMEGSRQVSPLNAILDGFDWKNLKQDALVVDVGGGLGAQSMTLAQNYSHLRFVVQDREKIMEDAVQFWDDQLPNALKSQRVVLQVHDFFSPQPVKNASVFLLRNIIHDWSDKYCLQILRNLRDAASQDTRIVIVGSLLSYACDDDSLKGIPGAECPVPPRPLLPNMGHVATPSYYIDMLMMGCHNGKERTPKQIAELMEQTGWKTVRIYRSLGASNAQVIGVPV</sequence>
<dbReference type="InParanoid" id="K5VAV8"/>
<dbReference type="InterPro" id="IPR029063">
    <property type="entry name" value="SAM-dependent_MTases_sf"/>
</dbReference>
<organism evidence="6 7">
    <name type="scientific">Phanerochaete carnosa (strain HHB-10118-sp)</name>
    <name type="common">White-rot fungus</name>
    <name type="synonym">Peniophora carnosa</name>
    <dbReference type="NCBI Taxonomy" id="650164"/>
    <lineage>
        <taxon>Eukaryota</taxon>
        <taxon>Fungi</taxon>
        <taxon>Dikarya</taxon>
        <taxon>Basidiomycota</taxon>
        <taxon>Agaricomycotina</taxon>
        <taxon>Agaricomycetes</taxon>
        <taxon>Polyporales</taxon>
        <taxon>Phanerochaetaceae</taxon>
        <taxon>Phanerochaete</taxon>
    </lineage>
</organism>
<dbReference type="InterPro" id="IPR001077">
    <property type="entry name" value="COMT_C"/>
</dbReference>
<dbReference type="InterPro" id="IPR036388">
    <property type="entry name" value="WH-like_DNA-bd_sf"/>
</dbReference>
<keyword evidence="2" id="KW-0808">Transferase</keyword>
<keyword evidence="7" id="KW-1185">Reference proteome</keyword>
<dbReference type="InterPro" id="IPR036390">
    <property type="entry name" value="WH_DNA-bd_sf"/>
</dbReference>
<evidence type="ECO:0000259" key="5">
    <source>
        <dbReference type="Pfam" id="PF08100"/>
    </source>
</evidence>
<dbReference type="InterPro" id="IPR012967">
    <property type="entry name" value="COMT_dimerisation"/>
</dbReference>
<evidence type="ECO:0000313" key="7">
    <source>
        <dbReference type="Proteomes" id="UP000008370"/>
    </source>
</evidence>
<feature type="domain" description="O-methyltransferase C-terminal" evidence="4">
    <location>
        <begin position="220"/>
        <end position="395"/>
    </location>
</feature>
<dbReference type="PANTHER" id="PTHR43712:SF2">
    <property type="entry name" value="O-METHYLTRANSFERASE CICE"/>
    <property type="match status" value="1"/>
</dbReference>
<dbReference type="SUPFAM" id="SSF46785">
    <property type="entry name" value="Winged helix' DNA-binding domain"/>
    <property type="match status" value="1"/>
</dbReference>
<dbReference type="RefSeq" id="XP_007392554.1">
    <property type="nucleotide sequence ID" value="XM_007392492.1"/>
</dbReference>
<reference evidence="6 7" key="1">
    <citation type="journal article" date="2012" name="BMC Genomics">
        <title>Comparative genomics of the white-rot fungi, Phanerochaete carnosa and P. chrysosporium, to elucidate the genetic basis of the distinct wood types they colonize.</title>
        <authorList>
            <person name="Suzuki H."/>
            <person name="MacDonald J."/>
            <person name="Syed K."/>
            <person name="Salamov A."/>
            <person name="Hori C."/>
            <person name="Aerts A."/>
            <person name="Henrissat B."/>
            <person name="Wiebenga A."/>
            <person name="vanKuyk P.A."/>
            <person name="Barry K."/>
            <person name="Lindquist E."/>
            <person name="LaButti K."/>
            <person name="Lapidus A."/>
            <person name="Lucas S."/>
            <person name="Coutinho P."/>
            <person name="Gong Y."/>
            <person name="Samejima M."/>
            <person name="Mahadevan R."/>
            <person name="Abou-Zaid M."/>
            <person name="de Vries R.P."/>
            <person name="Igarashi K."/>
            <person name="Yadav J.S."/>
            <person name="Grigoriev I.V."/>
            <person name="Master E.R."/>
        </authorList>
    </citation>
    <scope>NUCLEOTIDE SEQUENCE [LARGE SCALE GENOMIC DNA]</scope>
    <source>
        <strain evidence="6 7">HHB-10118-sp</strain>
    </source>
</reference>
<dbReference type="EMBL" id="JH930469">
    <property type="protein sequence ID" value="EKM60006.1"/>
    <property type="molecule type" value="Genomic_DNA"/>
</dbReference>
<dbReference type="AlphaFoldDB" id="K5VAV8"/>
<gene>
    <name evidence="6" type="ORF">PHACADRAFT_250851</name>
</gene>
<dbReference type="SUPFAM" id="SSF53335">
    <property type="entry name" value="S-adenosyl-L-methionine-dependent methyltransferases"/>
    <property type="match status" value="1"/>
</dbReference>
<dbReference type="OrthoDB" id="2410195at2759"/>
<dbReference type="Proteomes" id="UP000008370">
    <property type="component" value="Unassembled WGS sequence"/>
</dbReference>
<dbReference type="KEGG" id="pco:PHACADRAFT_250851"/>
<dbReference type="InterPro" id="IPR016461">
    <property type="entry name" value="COMT-like"/>
</dbReference>
<dbReference type="Pfam" id="PF08100">
    <property type="entry name" value="Dimerisation"/>
    <property type="match status" value="1"/>
</dbReference>
<feature type="domain" description="O-methyltransferase dimerisation" evidence="5">
    <location>
        <begin position="95"/>
        <end position="163"/>
    </location>
</feature>
<accession>K5VAV8</accession>
<protein>
    <submittedName>
        <fullName evidence="6">Uncharacterized protein</fullName>
    </submittedName>
</protein>
<dbReference type="PANTHER" id="PTHR43712">
    <property type="entry name" value="PUTATIVE (AFU_ORTHOLOGUE AFUA_4G14580)-RELATED"/>
    <property type="match status" value="1"/>
</dbReference>
<proteinExistence type="predicted"/>
<keyword evidence="3" id="KW-0949">S-adenosyl-L-methionine</keyword>
<dbReference type="GeneID" id="18915044"/>
<dbReference type="PROSITE" id="PS51683">
    <property type="entry name" value="SAM_OMT_II"/>
    <property type="match status" value="1"/>
</dbReference>
<evidence type="ECO:0000256" key="2">
    <source>
        <dbReference type="ARBA" id="ARBA00022679"/>
    </source>
</evidence>
<dbReference type="Gene3D" id="3.40.50.150">
    <property type="entry name" value="Vaccinia Virus protein VP39"/>
    <property type="match status" value="1"/>
</dbReference>
<evidence type="ECO:0000256" key="1">
    <source>
        <dbReference type="ARBA" id="ARBA00022603"/>
    </source>
</evidence>
<name>K5VAV8_PHACS</name>
<dbReference type="Pfam" id="PF00891">
    <property type="entry name" value="Methyltransf_2"/>
    <property type="match status" value="1"/>
</dbReference>
<evidence type="ECO:0000256" key="3">
    <source>
        <dbReference type="ARBA" id="ARBA00022691"/>
    </source>
</evidence>
<evidence type="ECO:0000313" key="6">
    <source>
        <dbReference type="EMBL" id="EKM60006.1"/>
    </source>
</evidence>